<proteinExistence type="predicted"/>
<keyword evidence="2" id="KW-1185">Reference proteome</keyword>
<dbReference type="AlphaFoldDB" id="A0A5F1YC53"/>
<sequence length="261" mass="30970">MRSIVQFIVLSTTLLTNIYANFHPCTDVECLEHDYQSLYEHYEKRNHTVYANGSLDMLDFFKESQLNRNHKNMISGICEKIIEKSPKYVAEVERNMRCNILTGDFNAAVQGYERHKNKLAEQKIYDDGDLIIKILYARSLWMTGEKKTANDIEIEFISTYLNGNRKLEATKRILYYYVVTNQRFKLSKFLIDRVNAEDYEKGKIWSCKSHFDLFINNILFQERYPSGWSDEIIKKYSELYAENKEFRCKPLPKRFPRPGET</sequence>
<evidence type="ECO:0000313" key="2">
    <source>
        <dbReference type="Proteomes" id="UP000298277"/>
    </source>
</evidence>
<dbReference type="EMBL" id="RQFA01000036">
    <property type="protein sequence ID" value="TGK34812.1"/>
    <property type="molecule type" value="Genomic_DNA"/>
</dbReference>
<name>A0A5F1YC53_9LEPT</name>
<accession>A0A5F1YC53</accession>
<dbReference type="Proteomes" id="UP000298277">
    <property type="component" value="Unassembled WGS sequence"/>
</dbReference>
<organism evidence="1 2">
    <name type="scientific">Leptospira gomenensis</name>
    <dbReference type="NCBI Taxonomy" id="2484974"/>
    <lineage>
        <taxon>Bacteria</taxon>
        <taxon>Pseudomonadati</taxon>
        <taxon>Spirochaetota</taxon>
        <taxon>Spirochaetia</taxon>
        <taxon>Leptospirales</taxon>
        <taxon>Leptospiraceae</taxon>
        <taxon>Leptospira</taxon>
    </lineage>
</organism>
<evidence type="ECO:0008006" key="3">
    <source>
        <dbReference type="Google" id="ProtNLM"/>
    </source>
</evidence>
<dbReference type="RefSeq" id="WP_135591094.1">
    <property type="nucleotide sequence ID" value="NZ_RQEZ01000041.1"/>
</dbReference>
<gene>
    <name evidence="1" type="ORF">EHQ17_08370</name>
</gene>
<evidence type="ECO:0000313" key="1">
    <source>
        <dbReference type="EMBL" id="TGK34812.1"/>
    </source>
</evidence>
<comment type="caution">
    <text evidence="1">The sequence shown here is derived from an EMBL/GenBank/DDBJ whole genome shotgun (WGS) entry which is preliminary data.</text>
</comment>
<reference evidence="1" key="1">
    <citation type="journal article" date="2019" name="PLoS Negl. Trop. Dis.">
        <title>Revisiting the worldwide diversity of Leptospira species in the environment.</title>
        <authorList>
            <person name="Vincent A.T."/>
            <person name="Schiettekatte O."/>
            <person name="Bourhy P."/>
            <person name="Veyrier F.J."/>
            <person name="Picardeau M."/>
        </authorList>
    </citation>
    <scope>NUCLEOTIDE SEQUENCE [LARGE SCALE GENOMIC DNA]</scope>
    <source>
        <strain evidence="1">201800299</strain>
    </source>
</reference>
<protein>
    <recommendedName>
        <fullName evidence="3">Tetratricopeptide repeat protein</fullName>
    </recommendedName>
</protein>